<dbReference type="EMBL" id="CP002608">
    <property type="protein sequence ID" value="AEB41814.1"/>
    <property type="molecule type" value="Genomic_DNA"/>
</dbReference>
<dbReference type="KEGG" id="cpm:G5S_0871"/>
<evidence type="ECO:0000256" key="2">
    <source>
        <dbReference type="SAM" id="Phobius"/>
    </source>
</evidence>
<gene>
    <name evidence="3" type="ordered locus">G5S_0871</name>
</gene>
<proteinExistence type="predicted"/>
<dbReference type="RefSeq" id="WP_013712892.1">
    <property type="nucleotide sequence ID" value="NC_015408.1"/>
</dbReference>
<dbReference type="Proteomes" id="UP000008305">
    <property type="component" value="Chromosome"/>
</dbReference>
<keyword evidence="2" id="KW-0812">Transmembrane</keyword>
<dbReference type="AlphaFoldDB" id="A0AA34RDP0"/>
<evidence type="ECO:0000313" key="4">
    <source>
        <dbReference type="Proteomes" id="UP000008305"/>
    </source>
</evidence>
<evidence type="ECO:0000256" key="1">
    <source>
        <dbReference type="SAM" id="Coils"/>
    </source>
</evidence>
<keyword evidence="4" id="KW-1185">Reference proteome</keyword>
<protein>
    <submittedName>
        <fullName evidence="3">Uncharacterized protein</fullName>
    </submittedName>
</protein>
<keyword evidence="2" id="KW-0472">Membrane</keyword>
<name>A0AA34RDP0_CHLPE</name>
<keyword evidence="2" id="KW-1133">Transmembrane helix</keyword>
<accession>A0AA34RDP0</accession>
<feature type="transmembrane region" description="Helical" evidence="2">
    <location>
        <begin position="65"/>
        <end position="91"/>
    </location>
</feature>
<sequence length="176" mass="19348">MSIKIHQDLSNTKNVKNINNACALGEIIQKSQINANVAGISCFALGIIFLLAGILLLAYPLALPVISTVLGALCIGIGAALFASSISLCVLKKPVFSNQIMNLSNKLKESYDALICREKEIKALSSKVRSQEEEILKLKKENQHLEACILEQQQRMHSELDRLSSDVRCLKSQQNL</sequence>
<feature type="transmembrane region" description="Helical" evidence="2">
    <location>
        <begin position="37"/>
        <end position="59"/>
    </location>
</feature>
<organism evidence="3 4">
    <name type="scientific">Chlamydia pecorum (strain ATCC VR-628 / DSM 29919 / E58)</name>
    <name type="common">Chlamydophila pecorum</name>
    <dbReference type="NCBI Taxonomy" id="331635"/>
    <lineage>
        <taxon>Bacteria</taxon>
        <taxon>Pseudomonadati</taxon>
        <taxon>Chlamydiota</taxon>
        <taxon>Chlamydiia</taxon>
        <taxon>Chlamydiales</taxon>
        <taxon>Chlamydiaceae</taxon>
        <taxon>Chlamydia/Chlamydophila group</taxon>
        <taxon>Chlamydia</taxon>
    </lineage>
</organism>
<evidence type="ECO:0000313" key="3">
    <source>
        <dbReference type="EMBL" id="AEB41814.1"/>
    </source>
</evidence>
<keyword evidence="1" id="KW-0175">Coiled coil</keyword>
<reference evidence="3 4" key="1">
    <citation type="journal article" date="2011" name="J. Bacteriol.">
        <title>Genome sequence of the obligate intracellular animal pathogen Chlamydia pecorum E58.</title>
        <authorList>
            <person name="Mojica S."/>
            <person name="Huot Creasy H."/>
            <person name="Daugherty S."/>
            <person name="Read T.D."/>
            <person name="Kim T."/>
            <person name="Kaltenboeck B."/>
            <person name="Bavoil P."/>
            <person name="Myers G.S."/>
        </authorList>
    </citation>
    <scope>NUCLEOTIDE SEQUENCE [LARGE SCALE GENOMIC DNA]</scope>
    <source>
        <strain evidence="3 4">E58</strain>
    </source>
</reference>
<feature type="coiled-coil region" evidence="1">
    <location>
        <begin position="121"/>
        <end position="155"/>
    </location>
</feature>